<name>R9CKP5_9CLOT</name>
<evidence type="ECO:0000313" key="3">
    <source>
        <dbReference type="EMBL" id="EOR27756.1"/>
    </source>
</evidence>
<gene>
    <name evidence="3" type="ORF">A500_03056</name>
</gene>
<dbReference type="AlphaFoldDB" id="R9CKP5"/>
<sequence>MENKLSCIIIKDLLPIYIDEIASKETNACVEQHLNECDTCKKEYYKMLDVNNSNEKNSEIDTFRKFKLKIILMFVSLIMISVACISVAMMCENIRLGLHRISTKEIILMVIFNIGIYFIPMMALLFCWIWKKASYGSSSYNISNSFFISLLIIVIYLITELLYKYIDLLNFL</sequence>
<organism evidence="3 4">
    <name type="scientific">Clostridium sartagoforme AAU1</name>
    <dbReference type="NCBI Taxonomy" id="1202534"/>
    <lineage>
        <taxon>Bacteria</taxon>
        <taxon>Bacillati</taxon>
        <taxon>Bacillota</taxon>
        <taxon>Clostridia</taxon>
        <taxon>Eubacteriales</taxon>
        <taxon>Clostridiaceae</taxon>
        <taxon>Clostridium</taxon>
    </lineage>
</organism>
<evidence type="ECO:0000256" key="1">
    <source>
        <dbReference type="SAM" id="Phobius"/>
    </source>
</evidence>
<accession>R9CKP5</accession>
<keyword evidence="1" id="KW-0472">Membrane</keyword>
<feature type="transmembrane region" description="Helical" evidence="1">
    <location>
        <begin position="142"/>
        <end position="166"/>
    </location>
</feature>
<evidence type="ECO:0000259" key="2">
    <source>
        <dbReference type="Pfam" id="PF13490"/>
    </source>
</evidence>
<keyword evidence="1" id="KW-0812">Transmembrane</keyword>
<proteinExistence type="predicted"/>
<reference evidence="3 4" key="1">
    <citation type="submission" date="2013-03" db="EMBL/GenBank/DDBJ databases">
        <title>Whole genome shotgun sequencing of Clostridium sartagoforme AAU1.</title>
        <authorList>
            <person name="Joshi C.G."/>
            <person name="Duggirala S.M."/>
            <person name="Nathani N.M."/>
            <person name="Bhatt V.D."/>
            <person name="Patel A.K."/>
            <person name="Pandya P.R."/>
            <person name="KaPatel J.A."/>
        </authorList>
    </citation>
    <scope>NUCLEOTIDE SEQUENCE [LARGE SCALE GENOMIC DNA]</scope>
    <source>
        <strain evidence="3 4">AAU1</strain>
    </source>
</reference>
<comment type="caution">
    <text evidence="3">The sequence shown here is derived from an EMBL/GenBank/DDBJ whole genome shotgun (WGS) entry which is preliminary data.</text>
</comment>
<dbReference type="RefSeq" id="WP_016206091.1">
    <property type="nucleotide sequence ID" value="NZ_ASRV01000033.1"/>
</dbReference>
<feature type="transmembrane region" description="Helical" evidence="1">
    <location>
        <begin position="106"/>
        <end position="130"/>
    </location>
</feature>
<dbReference type="PATRIC" id="fig|1202534.3.peg.607"/>
<dbReference type="Proteomes" id="UP000013988">
    <property type="component" value="Unassembled WGS sequence"/>
</dbReference>
<feature type="transmembrane region" description="Helical" evidence="1">
    <location>
        <begin position="70"/>
        <end position="90"/>
    </location>
</feature>
<feature type="domain" description="Putative zinc-finger" evidence="2">
    <location>
        <begin position="7"/>
        <end position="40"/>
    </location>
</feature>
<evidence type="ECO:0000313" key="4">
    <source>
        <dbReference type="Proteomes" id="UP000013988"/>
    </source>
</evidence>
<dbReference type="EMBL" id="ASRV01000033">
    <property type="protein sequence ID" value="EOR27756.1"/>
    <property type="molecule type" value="Genomic_DNA"/>
</dbReference>
<keyword evidence="4" id="KW-1185">Reference proteome</keyword>
<dbReference type="OrthoDB" id="6194834at2"/>
<protein>
    <recommendedName>
        <fullName evidence="2">Putative zinc-finger domain-containing protein</fullName>
    </recommendedName>
</protein>
<dbReference type="Pfam" id="PF13490">
    <property type="entry name" value="zf-HC2"/>
    <property type="match status" value="1"/>
</dbReference>
<keyword evidence="1" id="KW-1133">Transmembrane helix</keyword>
<dbReference type="InterPro" id="IPR027383">
    <property type="entry name" value="Znf_put"/>
</dbReference>